<keyword evidence="8" id="KW-0732">Signal</keyword>
<evidence type="ECO:0000256" key="4">
    <source>
        <dbReference type="ARBA" id="ARBA00022723"/>
    </source>
</evidence>
<dbReference type="PANTHER" id="PTHR37016">
    <property type="match status" value="1"/>
</dbReference>
<proteinExistence type="inferred from homology"/>
<feature type="signal peptide" evidence="8">
    <location>
        <begin position="1"/>
        <end position="16"/>
    </location>
</feature>
<comment type="caution">
    <text evidence="10">The sequence shown here is derived from an EMBL/GenBank/DDBJ whole genome shotgun (WGS) entry which is preliminary data.</text>
</comment>
<name>A0A9P5YE80_9AGAR</name>
<evidence type="ECO:0000259" key="9">
    <source>
        <dbReference type="SMART" id="SM01351"/>
    </source>
</evidence>
<evidence type="ECO:0000256" key="6">
    <source>
        <dbReference type="ARBA" id="ARBA00022833"/>
    </source>
</evidence>
<evidence type="ECO:0000256" key="8">
    <source>
        <dbReference type="SAM" id="SignalP"/>
    </source>
</evidence>
<dbReference type="InterPro" id="IPR050414">
    <property type="entry name" value="Fungal_M35_metalloproteases"/>
</dbReference>
<comment type="similarity">
    <text evidence="2">Belongs to the peptidase M35 family.</text>
</comment>
<dbReference type="GO" id="GO:0046872">
    <property type="term" value="F:metal ion binding"/>
    <property type="evidence" value="ECO:0007669"/>
    <property type="project" value="UniProtKB-KW"/>
</dbReference>
<dbReference type="InterPro" id="IPR024079">
    <property type="entry name" value="MetalloPept_cat_dom_sf"/>
</dbReference>
<dbReference type="Gene3D" id="3.40.390.10">
    <property type="entry name" value="Collagenase (Catalytic Domain)"/>
    <property type="match status" value="1"/>
</dbReference>
<dbReference type="Pfam" id="PF14521">
    <property type="entry name" value="Aspzincin_M35"/>
    <property type="match status" value="1"/>
</dbReference>
<organism evidence="10 11">
    <name type="scientific">Collybia nuda</name>
    <dbReference type="NCBI Taxonomy" id="64659"/>
    <lineage>
        <taxon>Eukaryota</taxon>
        <taxon>Fungi</taxon>
        <taxon>Dikarya</taxon>
        <taxon>Basidiomycota</taxon>
        <taxon>Agaricomycotina</taxon>
        <taxon>Agaricomycetes</taxon>
        <taxon>Agaricomycetidae</taxon>
        <taxon>Agaricales</taxon>
        <taxon>Tricholomatineae</taxon>
        <taxon>Clitocybaceae</taxon>
        <taxon>Collybia</taxon>
    </lineage>
</organism>
<dbReference type="InterPro" id="IPR029463">
    <property type="entry name" value="Lys_MEP"/>
</dbReference>
<dbReference type="PANTHER" id="PTHR37016:SF3">
    <property type="entry name" value="NEUTRAL PROTEASE 2-RELATED"/>
    <property type="match status" value="1"/>
</dbReference>
<feature type="chain" id="PRO_5040440014" description="Lysine-specific metallo-endopeptidase domain-containing protein" evidence="8">
    <location>
        <begin position="17"/>
        <end position="350"/>
    </location>
</feature>
<dbReference type="OrthoDB" id="412874at2759"/>
<dbReference type="EMBL" id="MU150238">
    <property type="protein sequence ID" value="KAF9467055.1"/>
    <property type="molecule type" value="Genomic_DNA"/>
</dbReference>
<dbReference type="SUPFAM" id="SSF55486">
    <property type="entry name" value="Metalloproteases ('zincins'), catalytic domain"/>
    <property type="match status" value="1"/>
</dbReference>
<gene>
    <name evidence="10" type="ORF">BDZ94DRAFT_50991</name>
</gene>
<dbReference type="Gene3D" id="2.60.40.2970">
    <property type="match status" value="1"/>
</dbReference>
<sequence length="350" mass="37540">MFSFVVLSLFVRLIAAAPANGGPSIEVGLVSGDSPLSVISTVSNTGNGDVSVMKFAPLLSSNPIKHFRVFDASGAELQFGGISAFFDIARAGGEAWEAISAGQSIDRTINLAESFTFPAAGEYTVAAAGVFQVLEGTYSADAASASEFVEYAKNLTISISEDDVAASATRRSFLQKRLMLGTCTSSQAPIYREDFAGVKRLATRAVERTRARDSKFATWFGTTEAHYFDFVANTFQKIEDASTVSTTSNIIANCNDPTNHCSGGIIAYAVHPVGIEGRGQIYTCPSYWTLPPYPTTCSGYGRADVMLHELSHFYDVTDHAYGFDAAKKLTPALAAHNADTYMFYARSLNC</sequence>
<evidence type="ECO:0000313" key="10">
    <source>
        <dbReference type="EMBL" id="KAF9467055.1"/>
    </source>
</evidence>
<dbReference type="CDD" id="cd11008">
    <property type="entry name" value="M35_deuterolysin_like"/>
    <property type="match status" value="1"/>
</dbReference>
<dbReference type="GO" id="GO:0006508">
    <property type="term" value="P:proteolysis"/>
    <property type="evidence" value="ECO:0007669"/>
    <property type="project" value="UniProtKB-KW"/>
</dbReference>
<feature type="domain" description="Lysine-specific metallo-endopeptidase" evidence="9">
    <location>
        <begin position="200"/>
        <end position="346"/>
    </location>
</feature>
<evidence type="ECO:0000256" key="3">
    <source>
        <dbReference type="ARBA" id="ARBA00022670"/>
    </source>
</evidence>
<evidence type="ECO:0000256" key="1">
    <source>
        <dbReference type="ARBA" id="ARBA00001947"/>
    </source>
</evidence>
<dbReference type="Proteomes" id="UP000807353">
    <property type="component" value="Unassembled WGS sequence"/>
</dbReference>
<keyword evidence="7" id="KW-0482">Metalloprotease</keyword>
<dbReference type="GO" id="GO:0004222">
    <property type="term" value="F:metalloendopeptidase activity"/>
    <property type="evidence" value="ECO:0007669"/>
    <property type="project" value="InterPro"/>
</dbReference>
<comment type="cofactor">
    <cofactor evidence="1">
        <name>Zn(2+)</name>
        <dbReference type="ChEBI" id="CHEBI:29105"/>
    </cofactor>
</comment>
<evidence type="ECO:0000256" key="7">
    <source>
        <dbReference type="ARBA" id="ARBA00023049"/>
    </source>
</evidence>
<keyword evidence="3" id="KW-0645">Protease</keyword>
<reference evidence="10" key="1">
    <citation type="submission" date="2020-11" db="EMBL/GenBank/DDBJ databases">
        <authorList>
            <consortium name="DOE Joint Genome Institute"/>
            <person name="Ahrendt S."/>
            <person name="Riley R."/>
            <person name="Andreopoulos W."/>
            <person name="Labutti K."/>
            <person name="Pangilinan J."/>
            <person name="Ruiz-Duenas F.J."/>
            <person name="Barrasa J.M."/>
            <person name="Sanchez-Garcia M."/>
            <person name="Camarero S."/>
            <person name="Miyauchi S."/>
            <person name="Serrano A."/>
            <person name="Linde D."/>
            <person name="Babiker R."/>
            <person name="Drula E."/>
            <person name="Ayuso-Fernandez I."/>
            <person name="Pacheco R."/>
            <person name="Padilla G."/>
            <person name="Ferreira P."/>
            <person name="Barriuso J."/>
            <person name="Kellner H."/>
            <person name="Castanera R."/>
            <person name="Alfaro M."/>
            <person name="Ramirez L."/>
            <person name="Pisabarro A.G."/>
            <person name="Kuo A."/>
            <person name="Tritt A."/>
            <person name="Lipzen A."/>
            <person name="He G."/>
            <person name="Yan M."/>
            <person name="Ng V."/>
            <person name="Cullen D."/>
            <person name="Martin F."/>
            <person name="Rosso M.-N."/>
            <person name="Henrissat B."/>
            <person name="Hibbett D."/>
            <person name="Martinez A.T."/>
            <person name="Grigoriev I.V."/>
        </authorList>
    </citation>
    <scope>NUCLEOTIDE SEQUENCE</scope>
    <source>
        <strain evidence="10">CBS 247.69</strain>
    </source>
</reference>
<accession>A0A9P5YE80</accession>
<keyword evidence="5" id="KW-0378">Hydrolase</keyword>
<protein>
    <recommendedName>
        <fullName evidence="9">Lysine-specific metallo-endopeptidase domain-containing protein</fullName>
    </recommendedName>
</protein>
<evidence type="ECO:0000313" key="11">
    <source>
        <dbReference type="Proteomes" id="UP000807353"/>
    </source>
</evidence>
<keyword evidence="11" id="KW-1185">Reference proteome</keyword>
<dbReference type="SMART" id="SM01351">
    <property type="entry name" value="Aspzincin_M35"/>
    <property type="match status" value="1"/>
</dbReference>
<evidence type="ECO:0000256" key="5">
    <source>
        <dbReference type="ARBA" id="ARBA00022801"/>
    </source>
</evidence>
<evidence type="ECO:0000256" key="2">
    <source>
        <dbReference type="ARBA" id="ARBA00010279"/>
    </source>
</evidence>
<dbReference type="AlphaFoldDB" id="A0A9P5YE80"/>
<keyword evidence="4" id="KW-0479">Metal-binding</keyword>
<keyword evidence="6" id="KW-0862">Zinc</keyword>